<reference evidence="2 3" key="1">
    <citation type="journal article" date="2016" name="Nat. Commun.">
        <title>Thousands of microbial genomes shed light on interconnected biogeochemical processes in an aquifer system.</title>
        <authorList>
            <person name="Anantharaman K."/>
            <person name="Brown C.T."/>
            <person name="Hug L.A."/>
            <person name="Sharon I."/>
            <person name="Castelle C.J."/>
            <person name="Probst A.J."/>
            <person name="Thomas B.C."/>
            <person name="Singh A."/>
            <person name="Wilkins M.J."/>
            <person name="Karaoz U."/>
            <person name="Brodie E.L."/>
            <person name="Williams K.H."/>
            <person name="Hubbard S.S."/>
            <person name="Banfield J.F."/>
        </authorList>
    </citation>
    <scope>NUCLEOTIDE SEQUENCE [LARGE SCALE GENOMIC DNA]</scope>
</reference>
<gene>
    <name evidence="2" type="ORF">A2227_01765</name>
</gene>
<proteinExistence type="predicted"/>
<evidence type="ECO:0000256" key="1">
    <source>
        <dbReference type="SAM" id="MobiDB-lite"/>
    </source>
</evidence>
<dbReference type="STRING" id="1797994.A2227_01765"/>
<organism evidence="2 3">
    <name type="scientific">Candidatus Falkowbacteria bacterium RIFOXYA2_FULL_47_19</name>
    <dbReference type="NCBI Taxonomy" id="1797994"/>
    <lineage>
        <taxon>Bacteria</taxon>
        <taxon>Candidatus Falkowiibacteriota</taxon>
    </lineage>
</organism>
<evidence type="ECO:0000313" key="3">
    <source>
        <dbReference type="Proteomes" id="UP000178367"/>
    </source>
</evidence>
<feature type="region of interest" description="Disordered" evidence="1">
    <location>
        <begin position="65"/>
        <end position="90"/>
    </location>
</feature>
<evidence type="ECO:0000313" key="2">
    <source>
        <dbReference type="EMBL" id="OGF27553.1"/>
    </source>
</evidence>
<protein>
    <submittedName>
        <fullName evidence="2">Uncharacterized protein</fullName>
    </submittedName>
</protein>
<name>A0A1F5SM82_9BACT</name>
<dbReference type="Proteomes" id="UP000178367">
    <property type="component" value="Unassembled WGS sequence"/>
</dbReference>
<dbReference type="EMBL" id="MFGB01000007">
    <property type="protein sequence ID" value="OGF27553.1"/>
    <property type="molecule type" value="Genomic_DNA"/>
</dbReference>
<accession>A0A1F5SM82</accession>
<sequence length="90" mass="9898">MTSNKKFSQKKEETVKFYEAEKMTEACVSAADQAWQHRFGGAYTDGAKEAIGRLAAIMLQACLDGKIDNPTEPPKSNKTWDQKTPGSGMP</sequence>
<comment type="caution">
    <text evidence="2">The sequence shown here is derived from an EMBL/GenBank/DDBJ whole genome shotgun (WGS) entry which is preliminary data.</text>
</comment>
<dbReference type="AlphaFoldDB" id="A0A1F5SM82"/>
<feature type="compositionally biased region" description="Polar residues" evidence="1">
    <location>
        <begin position="74"/>
        <end position="90"/>
    </location>
</feature>